<proteinExistence type="predicted"/>
<protein>
    <submittedName>
        <fullName evidence="2">Uncharacterized protein</fullName>
    </submittedName>
</protein>
<keyword evidence="1" id="KW-1133">Transmembrane helix</keyword>
<evidence type="ECO:0000313" key="2">
    <source>
        <dbReference type="EMBL" id="KAK5627052.1"/>
    </source>
</evidence>
<evidence type="ECO:0000313" key="3">
    <source>
        <dbReference type="Proteomes" id="UP001305414"/>
    </source>
</evidence>
<keyword evidence="1" id="KW-0812">Transmembrane</keyword>
<keyword evidence="1" id="KW-0472">Membrane</keyword>
<sequence length="60" mass="6790">MSILSIKPSKTDGWVVISFVFAPKLNITGLFWFQKLTEFVVVERGGEISEDGDIVVREPY</sequence>
<dbReference type="EMBL" id="JAWHQM010000004">
    <property type="protein sequence ID" value="KAK5627052.1"/>
    <property type="molecule type" value="Genomic_DNA"/>
</dbReference>
<dbReference type="AlphaFoldDB" id="A0AAN7Z2S1"/>
<keyword evidence="3" id="KW-1185">Reference proteome</keyword>
<feature type="transmembrane region" description="Helical" evidence="1">
    <location>
        <begin position="12"/>
        <end position="33"/>
    </location>
</feature>
<name>A0AAN7Z2S1_9PEZI</name>
<gene>
    <name evidence="2" type="ORF">RRF57_002767</name>
</gene>
<accession>A0AAN7Z2S1</accession>
<evidence type="ECO:0000256" key="1">
    <source>
        <dbReference type="SAM" id="Phobius"/>
    </source>
</evidence>
<comment type="caution">
    <text evidence="2">The sequence shown here is derived from an EMBL/GenBank/DDBJ whole genome shotgun (WGS) entry which is preliminary data.</text>
</comment>
<dbReference type="Proteomes" id="UP001305414">
    <property type="component" value="Unassembled WGS sequence"/>
</dbReference>
<organism evidence="2 3">
    <name type="scientific">Xylaria bambusicola</name>
    <dbReference type="NCBI Taxonomy" id="326684"/>
    <lineage>
        <taxon>Eukaryota</taxon>
        <taxon>Fungi</taxon>
        <taxon>Dikarya</taxon>
        <taxon>Ascomycota</taxon>
        <taxon>Pezizomycotina</taxon>
        <taxon>Sordariomycetes</taxon>
        <taxon>Xylariomycetidae</taxon>
        <taxon>Xylariales</taxon>
        <taxon>Xylariaceae</taxon>
        <taxon>Xylaria</taxon>
    </lineage>
</organism>
<reference evidence="2 3" key="1">
    <citation type="submission" date="2023-10" db="EMBL/GenBank/DDBJ databases">
        <title>Draft genome sequence of Xylaria bambusicola isolate GMP-LS, the root and basal stem rot pathogen of sugarcane in Indonesia.</title>
        <authorList>
            <person name="Selvaraj P."/>
            <person name="Muralishankar V."/>
            <person name="Muruganantham S."/>
            <person name="Sp S."/>
            <person name="Haryani S."/>
            <person name="Lau K.J.X."/>
            <person name="Naqvi N.I."/>
        </authorList>
    </citation>
    <scope>NUCLEOTIDE SEQUENCE [LARGE SCALE GENOMIC DNA]</scope>
    <source>
        <strain evidence="2">GMP-LS</strain>
    </source>
</reference>